<keyword evidence="9" id="KW-0966">Cell projection</keyword>
<evidence type="ECO:0000256" key="12">
    <source>
        <dbReference type="SAM" id="Phobius"/>
    </source>
</evidence>
<dbReference type="GO" id="GO:0016020">
    <property type="term" value="C:membrane"/>
    <property type="evidence" value="ECO:0007669"/>
    <property type="project" value="UniProtKB-SubCell"/>
</dbReference>
<evidence type="ECO:0000256" key="7">
    <source>
        <dbReference type="ARBA" id="ARBA00023069"/>
    </source>
</evidence>
<accession>A0A834P2V3</accession>
<dbReference type="InterPro" id="IPR029409">
    <property type="entry name" value="TMEM237"/>
</dbReference>
<dbReference type="PANTHER" id="PTHR28388">
    <property type="entry name" value="TRANSMEMBRANE PROTEIN 237"/>
    <property type="match status" value="1"/>
</dbReference>
<evidence type="ECO:0000256" key="11">
    <source>
        <dbReference type="SAM" id="MobiDB-lite"/>
    </source>
</evidence>
<comment type="function">
    <text evidence="10">Component of the transition zone in primary cilia. Required for ciliogenesis.</text>
</comment>
<evidence type="ECO:0000256" key="4">
    <source>
        <dbReference type="ARBA" id="ARBA00022692"/>
    </source>
</evidence>
<organism evidence="13 14">
    <name type="scientific">Vespula pensylvanica</name>
    <name type="common">Western yellow jacket</name>
    <name type="synonym">Wasp</name>
    <dbReference type="NCBI Taxonomy" id="30213"/>
    <lineage>
        <taxon>Eukaryota</taxon>
        <taxon>Metazoa</taxon>
        <taxon>Ecdysozoa</taxon>
        <taxon>Arthropoda</taxon>
        <taxon>Hexapoda</taxon>
        <taxon>Insecta</taxon>
        <taxon>Pterygota</taxon>
        <taxon>Neoptera</taxon>
        <taxon>Endopterygota</taxon>
        <taxon>Hymenoptera</taxon>
        <taxon>Apocrita</taxon>
        <taxon>Aculeata</taxon>
        <taxon>Vespoidea</taxon>
        <taxon>Vespidae</taxon>
        <taxon>Vespinae</taxon>
        <taxon>Vespula</taxon>
    </lineage>
</organism>
<evidence type="ECO:0000256" key="8">
    <source>
        <dbReference type="ARBA" id="ARBA00023136"/>
    </source>
</evidence>
<sequence>MDNSERSRHSRKRRLSRKWSLKTDDNIELNQLENEISSDVHELKNHSKDQLEVSEENSWKNEEEIKQFRQSKRGKRKRRVLKRDKVLQMTTSDETEINEIKKVKEKEVLSSTSSNHARSSTNHLHHKSKKRDKIHDLSSNIEIPITEILKKYEEPVPPTPLTTDKIYIQSDNGFNAVKIITKEDDRRNVLKFLSKGRLSKRIYSPISIAIIAQKMFTRIAFIYQGLLGGMALVHLIMIQFFFDSSMDFILKYSHFSEIYCSLFSLLIAFSVVSTFDKFDLAGLDVDQLRNICKDYVGSTIAIPLYLATLCLHETFANVDDKLTLIHYQNFNNTSWNDDDEKRIRYFKDLQYSPRRTMYMEEIFDGLTTWKKVNISKDLLAILGWFFVAIDIRQDTLLIHLESIERSAQTTCTK</sequence>
<dbReference type="AlphaFoldDB" id="A0A834P2V3"/>
<evidence type="ECO:0000313" key="14">
    <source>
        <dbReference type="Proteomes" id="UP000600918"/>
    </source>
</evidence>
<proteinExistence type="inferred from homology"/>
<feature type="transmembrane region" description="Helical" evidence="12">
    <location>
        <begin position="221"/>
        <end position="242"/>
    </location>
</feature>
<evidence type="ECO:0000256" key="5">
    <source>
        <dbReference type="ARBA" id="ARBA00022794"/>
    </source>
</evidence>
<dbReference type="EMBL" id="JACSDY010000006">
    <property type="protein sequence ID" value="KAF7425873.1"/>
    <property type="molecule type" value="Genomic_DNA"/>
</dbReference>
<name>A0A834P2V3_VESPE</name>
<keyword evidence="7" id="KW-0969">Cilium</keyword>
<feature type="compositionally biased region" description="Basic residues" evidence="11">
    <location>
        <begin position="123"/>
        <end position="132"/>
    </location>
</feature>
<evidence type="ECO:0000313" key="13">
    <source>
        <dbReference type="EMBL" id="KAF7425873.1"/>
    </source>
</evidence>
<feature type="region of interest" description="Disordered" evidence="11">
    <location>
        <begin position="40"/>
        <end position="76"/>
    </location>
</feature>
<comment type="caution">
    <text evidence="13">The sequence shown here is derived from an EMBL/GenBank/DDBJ whole genome shotgun (WGS) entry which is preliminary data.</text>
</comment>
<comment type="similarity">
    <text evidence="3">Belongs to the TMEM237 family.</text>
</comment>
<protein>
    <submittedName>
        <fullName evidence="13">Uncharacterized protein</fullName>
    </submittedName>
</protein>
<evidence type="ECO:0000256" key="3">
    <source>
        <dbReference type="ARBA" id="ARBA00008783"/>
    </source>
</evidence>
<feature type="compositionally biased region" description="Low complexity" evidence="11">
    <location>
        <begin position="109"/>
        <end position="122"/>
    </location>
</feature>
<dbReference type="Pfam" id="PF15383">
    <property type="entry name" value="TMEM237"/>
    <property type="match status" value="1"/>
</dbReference>
<dbReference type="Proteomes" id="UP000600918">
    <property type="component" value="Unassembled WGS sequence"/>
</dbReference>
<feature type="compositionally biased region" description="Basic and acidic residues" evidence="11">
    <location>
        <begin position="40"/>
        <end position="67"/>
    </location>
</feature>
<evidence type="ECO:0000256" key="1">
    <source>
        <dbReference type="ARBA" id="ARBA00004138"/>
    </source>
</evidence>
<keyword evidence="14" id="KW-1185">Reference proteome</keyword>
<keyword evidence="6 12" id="KW-1133">Transmembrane helix</keyword>
<evidence type="ECO:0000256" key="2">
    <source>
        <dbReference type="ARBA" id="ARBA00004141"/>
    </source>
</evidence>
<feature type="transmembrane region" description="Helical" evidence="12">
    <location>
        <begin position="254"/>
        <end position="275"/>
    </location>
</feature>
<comment type="subcellular location">
    <subcellularLocation>
        <location evidence="1">Cell projection</location>
        <location evidence="1">Cilium</location>
    </subcellularLocation>
    <subcellularLocation>
        <location evidence="2">Membrane</location>
        <topology evidence="2">Multi-pass membrane protein</topology>
    </subcellularLocation>
</comment>
<keyword evidence="5" id="KW-0970">Cilium biogenesis/degradation</keyword>
<keyword evidence="8 12" id="KW-0472">Membrane</keyword>
<evidence type="ECO:0000256" key="9">
    <source>
        <dbReference type="ARBA" id="ARBA00023273"/>
    </source>
</evidence>
<dbReference type="GO" id="GO:0035869">
    <property type="term" value="C:ciliary transition zone"/>
    <property type="evidence" value="ECO:0007669"/>
    <property type="project" value="TreeGrafter"/>
</dbReference>
<reference evidence="13" key="1">
    <citation type="journal article" date="2020" name="G3 (Bethesda)">
        <title>High-Quality Assemblies for Three Invasive Social Wasps from the &lt;i&gt;Vespula&lt;/i&gt; Genus.</title>
        <authorList>
            <person name="Harrop T.W.R."/>
            <person name="Guhlin J."/>
            <person name="McLaughlin G.M."/>
            <person name="Permina E."/>
            <person name="Stockwell P."/>
            <person name="Gilligan J."/>
            <person name="Le Lec M.F."/>
            <person name="Gruber M.A.M."/>
            <person name="Quinn O."/>
            <person name="Lovegrove M."/>
            <person name="Duncan E.J."/>
            <person name="Remnant E.J."/>
            <person name="Van Eeckhoven J."/>
            <person name="Graham B."/>
            <person name="Knapp R.A."/>
            <person name="Langford K.W."/>
            <person name="Kronenberg Z."/>
            <person name="Press M.O."/>
            <person name="Eacker S.M."/>
            <person name="Wilson-Rankin E.E."/>
            <person name="Purcell J."/>
            <person name="Lester P.J."/>
            <person name="Dearden P.K."/>
        </authorList>
    </citation>
    <scope>NUCLEOTIDE SEQUENCE</scope>
    <source>
        <strain evidence="13">Volc-1</strain>
    </source>
</reference>
<keyword evidence="4 12" id="KW-0812">Transmembrane</keyword>
<dbReference type="GO" id="GO:0060271">
    <property type="term" value="P:cilium assembly"/>
    <property type="evidence" value="ECO:0007669"/>
    <property type="project" value="TreeGrafter"/>
</dbReference>
<dbReference type="PANTHER" id="PTHR28388:SF1">
    <property type="entry name" value="TRANSMEMBRANE PROTEIN 237"/>
    <property type="match status" value="1"/>
</dbReference>
<feature type="region of interest" description="Disordered" evidence="11">
    <location>
        <begin position="107"/>
        <end position="133"/>
    </location>
</feature>
<evidence type="ECO:0000256" key="6">
    <source>
        <dbReference type="ARBA" id="ARBA00022989"/>
    </source>
</evidence>
<evidence type="ECO:0000256" key="10">
    <source>
        <dbReference type="ARBA" id="ARBA00025631"/>
    </source>
</evidence>
<gene>
    <name evidence="13" type="ORF">H0235_008311</name>
</gene>